<dbReference type="RefSeq" id="WP_172689351.1">
    <property type="nucleotide sequence ID" value="NZ_KX893538.1"/>
</dbReference>
<sequence length="121" mass="13390">MAILNAELREQVKALGWTVPKGVEMRLEVVPVGQLPGQRASITVITEKGSAPDLSFLQELGFSIMANDAAVAAIQFALDDDDGMQFLRLWNEGNFDEIRREWPEAPEEVFIGADPLHKPSK</sequence>
<evidence type="ECO:0000313" key="1">
    <source>
        <dbReference type="EMBL" id="ARJ57970.1"/>
    </source>
</evidence>
<dbReference type="AlphaFoldDB" id="A0A1W6C0Q1"/>
<accession>A0A1W6C0Q1</accession>
<proteinExistence type="predicted"/>
<protein>
    <submittedName>
        <fullName evidence="1">Uncharacterized protein</fullName>
    </submittedName>
</protein>
<name>A0A1W6C0Q1_PSEFL</name>
<organism evidence="1">
    <name type="scientific">Pseudomonas fluorescens</name>
    <dbReference type="NCBI Taxonomy" id="294"/>
    <lineage>
        <taxon>Bacteria</taxon>
        <taxon>Pseudomonadati</taxon>
        <taxon>Pseudomonadota</taxon>
        <taxon>Gammaproteobacteria</taxon>
        <taxon>Pseudomonadales</taxon>
        <taxon>Pseudomonadaceae</taxon>
        <taxon>Pseudomonas</taxon>
    </lineage>
</organism>
<geneLocation type="plasmid" evidence="1">
    <name>pG20</name>
</geneLocation>
<reference evidence="1" key="1">
    <citation type="submission" date="2016-09" db="EMBL/GenBank/DDBJ databases">
        <title>IS1411 activates the second repA gene of the plasmid pG20 in Pseudomonas fluorescens PC20.</title>
        <authorList>
            <person name="Naanuri E."/>
            <person name="Heinaru E."/>
            <person name="Joesaar M."/>
            <person name="Heinaru A."/>
        </authorList>
    </citation>
    <scope>NUCLEOTIDE SEQUENCE</scope>
    <source>
        <strain evidence="1">PC20</strain>
        <plasmid evidence="1">pG20</plasmid>
    </source>
</reference>
<keyword evidence="1" id="KW-0614">Plasmid</keyword>
<dbReference type="EMBL" id="KX893538">
    <property type="protein sequence ID" value="ARJ57970.1"/>
    <property type="molecule type" value="Genomic_DNA"/>
</dbReference>